<comment type="caution">
    <text evidence="2">The sequence shown here is derived from an EMBL/GenBank/DDBJ whole genome shotgun (WGS) entry which is preliminary data.</text>
</comment>
<dbReference type="EMBL" id="BAABWN010000005">
    <property type="protein sequence ID" value="GAA6167897.1"/>
    <property type="molecule type" value="Genomic_DNA"/>
</dbReference>
<evidence type="ECO:0000313" key="2">
    <source>
        <dbReference type="EMBL" id="GAA6167897.1"/>
    </source>
</evidence>
<keyword evidence="1" id="KW-1133">Transmembrane helix</keyword>
<name>A0ABQ0A8G1_9GAMM</name>
<dbReference type="Proteomes" id="UP001465153">
    <property type="component" value="Unassembled WGS sequence"/>
</dbReference>
<proteinExistence type="predicted"/>
<dbReference type="RefSeq" id="WP_353302559.1">
    <property type="nucleotide sequence ID" value="NZ_BAABWN010000005.1"/>
</dbReference>
<feature type="transmembrane region" description="Helical" evidence="1">
    <location>
        <begin position="87"/>
        <end position="107"/>
    </location>
</feature>
<gene>
    <name evidence="2" type="ORF">NBRC116591_17080</name>
</gene>
<evidence type="ECO:0000256" key="1">
    <source>
        <dbReference type="SAM" id="Phobius"/>
    </source>
</evidence>
<feature type="transmembrane region" description="Helical" evidence="1">
    <location>
        <begin position="59"/>
        <end position="80"/>
    </location>
</feature>
<keyword evidence="1" id="KW-0472">Membrane</keyword>
<keyword evidence="3" id="KW-1185">Reference proteome</keyword>
<keyword evidence="1" id="KW-0812">Transmembrane</keyword>
<protein>
    <recommendedName>
        <fullName evidence="4">DoxX family membrane protein</fullName>
    </recommendedName>
</protein>
<reference evidence="2 3" key="1">
    <citation type="submission" date="2024-04" db="EMBL/GenBank/DDBJ databases">
        <title>Draft genome sequence of Sessilibacter corallicola NBRC 116591.</title>
        <authorList>
            <person name="Miyakawa T."/>
            <person name="Kusuya Y."/>
            <person name="Miura T."/>
        </authorList>
    </citation>
    <scope>NUCLEOTIDE SEQUENCE [LARGE SCALE GENOMIC DNA]</scope>
    <source>
        <strain evidence="2 3">KU-00831-HH</strain>
    </source>
</reference>
<feature type="transmembrane region" description="Helical" evidence="1">
    <location>
        <begin position="127"/>
        <end position="147"/>
    </location>
</feature>
<accession>A0ABQ0A8G1</accession>
<evidence type="ECO:0008006" key="4">
    <source>
        <dbReference type="Google" id="ProtNLM"/>
    </source>
</evidence>
<organism evidence="2 3">
    <name type="scientific">Sessilibacter corallicola</name>
    <dbReference type="NCBI Taxonomy" id="2904075"/>
    <lineage>
        <taxon>Bacteria</taxon>
        <taxon>Pseudomonadati</taxon>
        <taxon>Pseudomonadota</taxon>
        <taxon>Gammaproteobacteria</taxon>
        <taxon>Cellvibrionales</taxon>
        <taxon>Cellvibrionaceae</taxon>
        <taxon>Sessilibacter</taxon>
    </lineage>
</organism>
<evidence type="ECO:0000313" key="3">
    <source>
        <dbReference type="Proteomes" id="UP001465153"/>
    </source>
</evidence>
<sequence length="158" mass="17200">MKKHIPLILALFVAFVFLQSLFFKFAEIFSEPADITVYIFSTVGDWIGSLGLPALGEAFTAYGGIVIGSAELIASILILITATRFWGALIGFGIMSGAIFFHVFTPLGLFPYTDLSCLEAGCPQEKALFFMACAVWLICAFFVATLFKTVFPSKEVAN</sequence>